<feature type="region of interest" description="Disordered" evidence="2">
    <location>
        <begin position="3445"/>
        <end position="3490"/>
    </location>
</feature>
<dbReference type="CDD" id="cd00118">
    <property type="entry name" value="LysM"/>
    <property type="match status" value="1"/>
</dbReference>
<feature type="compositionally biased region" description="Low complexity" evidence="2">
    <location>
        <begin position="27"/>
        <end position="45"/>
    </location>
</feature>
<gene>
    <name evidence="3" type="ORF">WI38_30120</name>
</gene>
<protein>
    <submittedName>
        <fullName evidence="3">Peptidoglycan-binding protein</fullName>
    </submittedName>
</protein>
<feature type="region of interest" description="Disordered" evidence="2">
    <location>
        <begin position="2371"/>
        <end position="2411"/>
    </location>
</feature>
<feature type="compositionally biased region" description="Polar residues" evidence="2">
    <location>
        <begin position="1210"/>
        <end position="1220"/>
    </location>
</feature>
<dbReference type="RefSeq" id="WP_059637329.1">
    <property type="nucleotide sequence ID" value="NZ_LOTK01000067.1"/>
</dbReference>
<feature type="region of interest" description="Disordered" evidence="2">
    <location>
        <begin position="3827"/>
        <end position="3906"/>
    </location>
</feature>
<feature type="compositionally biased region" description="Basic and acidic residues" evidence="2">
    <location>
        <begin position="1162"/>
        <end position="1171"/>
    </location>
</feature>
<feature type="compositionally biased region" description="Low complexity" evidence="2">
    <location>
        <begin position="3837"/>
        <end position="3896"/>
    </location>
</feature>
<dbReference type="Gene3D" id="3.10.350.10">
    <property type="entry name" value="LysM domain"/>
    <property type="match status" value="1"/>
</dbReference>
<organism evidence="3 4">
    <name type="scientific">Burkholderia ubonensis</name>
    <dbReference type="NCBI Taxonomy" id="101571"/>
    <lineage>
        <taxon>Bacteria</taxon>
        <taxon>Pseudomonadati</taxon>
        <taxon>Pseudomonadota</taxon>
        <taxon>Betaproteobacteria</taxon>
        <taxon>Burkholderiales</taxon>
        <taxon>Burkholderiaceae</taxon>
        <taxon>Burkholderia</taxon>
        <taxon>Burkholderia cepacia complex</taxon>
    </lineage>
</organism>
<feature type="coiled-coil region" evidence="1">
    <location>
        <begin position="510"/>
        <end position="537"/>
    </location>
</feature>
<sequence length="3977" mass="424880">MLDIDGVSMGVNWMAFLERTLEAERAQAANQAAQQASDPSKQPAQPQTPPPIAVQVSPDTDPSKPTNADISSATALIQRLAAQYRPTAPDITVDDDLTKAAQAAIQGAQTDYDQALKDEQAKQTALAAAQGDPSASKDTIDSAQAAYTQAKAATASAQKTLDVTTDAGYMIAYGQQAQHDNAALDPKQPGSAQAGADAALAALKAAVPGIGDDPTQASQANWSPQQLQAYDAWQSADAKLWVAKAQVNADVANGDLAQTQLQSYLSDDTYADAVKAAVSRINHQFAQRECDCVIQLPDKGKPDEIGKALKSAADEANYANAGLSAATDAAKVADVQTTYDAVSGKFGPTVMSTTVAAQKDLLNRAQASAHLSGGYLQMLHANRQVVELQGKYNDAKQAATAWRHDNRGGLIKDPELERGLSAASAALAKGTNAAATAHDSFVAAYGSALALHYDDVAAGVQDQYDHRTICAVDDPTPLALKTLKTVASSLHQASDRLGTAASDAAMKQALADAQAKQSELKGKVDDLQKQYDKWNNDHGAGAATSPFTNTRPAGTPANIALTAPVPFVVNPYAQALSDARATLDDANTTVRQTQLASDSLHQQVLFNQFDAQLDEKLRNPQTEADQQASAKALSDFFHAHRNELSQTMLDQAGEATQHGATIDFGKLDDTQQRNLIGAAIGLSPDHAGSDPHAAQFTDHKKLETINKVRDELLDVGGGAATRVNVMPIVYASKDAGLVTSAIFKVTGKDGDTHYVDDQGSKYSSIGNFLDDNDLNSNGTLDIATGYDANGVAQVDRHDTAHNDSWWKDALHVAGASNWNLLAMGAGIGMEIVGGILDATAVGAPLGVALNVIGADVMSAAAGAAMLNAGYDVSQRIEHDRTLNPLDAGARADYVNLLPGGVGALGKGLTFLSRTGTAVRAITAAGRDASAVTAGLKAGTRTAVKISGFGGAAEAAGQLGYDAATGHTERLTADAESLLLNAGLVVGPHQLKTLSNTIVRRTGSFGARDLSNRSVSIGDQRVTIGQDKYAPSTTMRVGRQQATLDGKTITVAKDGTLMAEGKLLTYDGMPVRVLNRGNDVNTGARNQTQSTAFLDRDGTITLGQRVAGRFRTRFIAYKTDARITADENGALSLSGDFALKYAHELAPPPSDSPVAAAAQDTPEQPRPDETGRENPAAPHALDEPVAATSRAPSELRRESDDIVHERAAETTEGTRLTSAENRQSETRQSDTRSNAASPIRYRRVADAQGAGGPLKPLTFRERVAWTILNAFGAVPFQDGFVPRDAAVTKRGLRPLVEEHSYGGRKLYVVRNGQAGRPFATADGAPPGGHGLALQARFALGSPATMAEPIVLIGGSADAALASELANVWNRPVFLAPRGALNPNGTLRATDGYVRFAPAPHPEVDLGPLHVDGNTVFQATTGKAVPLDEHLGAMLGFGQEKVVFSLGRGAVVGLYDRPFDSPESVRERARDERLALGFLRAEYDLPTVSMDGPFSHANRAAVLYTPRGVLHTHDVQNGRLPLVVKAETLHLLRQLKAQIAYDRIWFDVQGIYTADGRLLISDPGRIALDHDAYQAAEHTVDQQLTALTKGVSSGKVELAHPEMTEVGPSGDKPGLFARIQMRMGGAPLPNEVSALAQQSGTLAQQLRMLEDNGWRVRVGKRGGGSQTDARKKRVTLDGSLTQTGAMTYVLAHETEHAVEAISGTLGLDYSGRRRFTRKALEAEARAQLNAFEARYEIQMATGVDIAAGVRLPDPIQEVADNWQRSHDYTGTVDTLADAFARSPVSGANGKTYASFYGEAYDRNPARAGRTMPAPQETSASGEPPTTMRDVQARRVAWTMQHAERGVSPLDGDVAPAGGLSFAKSRNLFIDQARQLAVLPAGTQRDGTLLDGDGAPVDPHGFALIQAPPTHGDTRLILSARHANEGAAAQLANLWQRPIYVPHPDAIDAHGMPVDLTGMTRYVPAAYHRPSVGVLSVDHARGGLYLAGDPARPVDPADYLGPVLGSGANKTTFDAGAEQVIGVFRNRSPKAREYADEEIDLERDGLQLLKDVYRLPTSTIDGPFSVANRFAALMTPSAQMSSVDVESAGRLPDVVSQKKGMDTLALIRRVTEQHRLLYDFQVLFARNGNVLLHDPGPIAPESHGYEMSVERIDELVARLKEGVSTGRIRLAHPEAGEAGAAPYAQRNGVINRIVARFRGVVLRMQMHALARQSPTLKEQMRLLRSRGWQVKFDTSGKGQYADPDARTLFLDGNRRYAGTLVYALAHEVQHGVDIETGALNLDPGNPDAYVENLLLAEARAQVNASRVHDEIFRATGRDIAEHVRLPDGLAEAADHAYASGDPDALHALAARFGDTRTSLPGNLTYREQYGRHAQAANPGGRLPKLASAGAGGTGGAASAAGTPGAAGAGGARAGDKMTRARAWLDARGLRTLTRIEGRHAPKLRNLIRGTGRNVHVLIARAGEPGTDAPPEFVATARVRATGRIDITWHGTMSSRESRQLDNALSLRIDARKRADAAKARSAFDFYVSKVSPDELQEMGGPSKIEPAQGGDAIEIAHADPVDDALADAIDALDSAVRHSNAKQAAEHARPDDTIYAVDEKTGEILGHATYDPVARTWQYEEKAPLDRTKVAARPLIDAFQRHRNVPVRPGGRQRRIPLSRARQRGVEFVTTGVGPDLMARIGRFDAARPPKPRKEGKLDPLPRRALRYGSHRTIAWVADKGHSVATSIRARTAGLLKRQTSHAIAQARSLAGESGLRAALVAAHMLPADAGHALDFSGHNTVHLLTIAEQGGLDPGTHRIYVYDTGKPLAHALDKPDGVLVPNSEGELLWYDNWRKPSGAGVPLDASPIGGGPYGANVHMLLTELSPDELKAHAPGTRLKALGDRIKWMERLQDTKQRKRVDSLLKWVEKQKQVTTDRREELTRQIERRTKLALKQKQPAPEHPVLDIKPYQPALVSSTLVEWRRRYGDGGMPDPLAHVARLKELVKRERDSRGGRLELDDAPADGAPPAVMVDGPGWRALGNWLPVGRNQAIAGPSRARVSPGKRLSPRKRLQRVLSAAATIDRRLIGRFLASSRAVQYRTVPMTRAYRLTDDPNLFLRDILRHGAVRPVVTIVLDAHSLAVAQGAKLDPEFVVAIKKLGDPARATLDRNTATITGENGKVVHLDDLTQKALNAWLDAARDAGFLLRFETAPARALVSRNDQRNQPGTNDHYEDYVRLASMLQKWALANPGEHAPNVMITFHGWDSVLEPVPGAGHVKLVEALLDAPMLQWVHVGLSYATHGSDFIANQELTTAIAKMLVERASSGNGAAAFERLHGADALTRVFERLDADTLAGQHQLLFAEIERIGRENEMTPEAIDALITRLYEGNTTKLLNQARHAVAGYAREHWKKAPSRNAAAVEFTEDWLREVGSKIDDPARQTLPDASNQVPTDWNEVVQQPELLVDESKPLSDSRLVSQHSGKRGPSAAARQQQAQAPQPAKAEAEAEAEAEASEAEAVLHALRMQPGGGFREWFTWSNVSSAVLGLAAGTGAQFFSVGSDAFGLTSNGMFAGVRAGRLVQTLHQDSVRALQAGDPRLFRATIDRFVRHLRAQLDAHNMHEDTRGPALLLLANEARLKVDNLLRLHREQLMSADDAVDYTKLIANDMLAQMQGVLGGTSLQQMHEGNPRRFFGKFGRTVALAAYAGLIEGAIYKHCVDKATLATDLGGISALLGLGYTGAVHFSAARDLSLERRSRTVRAVDMMSDFASIAAGYANLFVGPTAKFNTDLPLAIAGSASTALLALARVEAHFPNLVKPVTGRIPSIAVVGSVAIFVGTWLYTFFEDKDKHANQPGSTGAGAQPSTPSASPSPSASATPSANPSQSAAATPSANPSQSAAATPSANPSQSASATPSANPSPSATPSPAQPKRYFVVDGDTLWSIAGQNRGTLLDAAQIPRDVQSGMRPDEQDAAALKEILQLNPNVAAAPNQLSIGTPLVVG</sequence>
<comment type="caution">
    <text evidence="3">The sequence shown here is derived from an EMBL/GenBank/DDBJ whole genome shotgun (WGS) entry which is preliminary data.</text>
</comment>
<dbReference type="EMBL" id="LOTN01000071">
    <property type="protein sequence ID" value="KUZ81708.1"/>
    <property type="molecule type" value="Genomic_DNA"/>
</dbReference>
<proteinExistence type="predicted"/>
<feature type="compositionally biased region" description="Basic and acidic residues" evidence="2">
    <location>
        <begin position="2987"/>
        <end position="2996"/>
    </location>
</feature>
<feature type="compositionally biased region" description="Polar residues" evidence="2">
    <location>
        <begin position="57"/>
        <end position="68"/>
    </location>
</feature>
<accession>A0A117XL83</accession>
<dbReference type="Proteomes" id="UP000065521">
    <property type="component" value="Unassembled WGS sequence"/>
</dbReference>
<dbReference type="NCBIfam" id="NF012230">
    <property type="entry name" value="LWXIA_domain"/>
    <property type="match status" value="1"/>
</dbReference>
<evidence type="ECO:0000256" key="1">
    <source>
        <dbReference type="SAM" id="Coils"/>
    </source>
</evidence>
<evidence type="ECO:0000313" key="3">
    <source>
        <dbReference type="EMBL" id="KUZ81708.1"/>
    </source>
</evidence>
<feature type="compositionally biased region" description="Low complexity" evidence="2">
    <location>
        <begin position="3465"/>
        <end position="3479"/>
    </location>
</feature>
<dbReference type="PANTHER" id="PTHR48125:SF10">
    <property type="entry name" value="OS12G0136300 PROTEIN"/>
    <property type="match status" value="1"/>
</dbReference>
<dbReference type="InterPro" id="IPR054555">
    <property type="entry name" value="T3SS_HopBF1-like"/>
</dbReference>
<dbReference type="InterPro" id="IPR036779">
    <property type="entry name" value="LysM_dom_sf"/>
</dbReference>
<name>A0A117XL83_9BURK</name>
<dbReference type="PANTHER" id="PTHR48125">
    <property type="entry name" value="LP07818P1"/>
    <property type="match status" value="1"/>
</dbReference>
<feature type="region of interest" description="Disordered" evidence="2">
    <location>
        <begin position="1143"/>
        <end position="1241"/>
    </location>
</feature>
<feature type="region of interest" description="Disordered" evidence="2">
    <location>
        <begin position="2987"/>
        <end position="3008"/>
    </location>
</feature>
<feature type="region of interest" description="Disordered" evidence="2">
    <location>
        <begin position="1803"/>
        <end position="1824"/>
    </location>
</feature>
<keyword evidence="1" id="KW-0175">Coiled coil</keyword>
<evidence type="ECO:0000313" key="4">
    <source>
        <dbReference type="Proteomes" id="UP000065521"/>
    </source>
</evidence>
<dbReference type="InterPro" id="IPR018392">
    <property type="entry name" value="LysM"/>
</dbReference>
<feature type="compositionally biased region" description="Basic and acidic residues" evidence="2">
    <location>
        <begin position="1192"/>
        <end position="1208"/>
    </location>
</feature>
<dbReference type="CDD" id="cd20900">
    <property type="entry name" value="HopBF1"/>
    <property type="match status" value="1"/>
</dbReference>
<evidence type="ECO:0000256" key="2">
    <source>
        <dbReference type="SAM" id="MobiDB-lite"/>
    </source>
</evidence>
<feature type="region of interest" description="Disordered" evidence="2">
    <location>
        <begin position="27"/>
        <end position="68"/>
    </location>
</feature>
<reference evidence="3 4" key="1">
    <citation type="submission" date="2015-11" db="EMBL/GenBank/DDBJ databases">
        <title>Expanding the genomic diversity of Burkholderia species for the development of highly accurate diagnostics.</title>
        <authorList>
            <person name="Sahl J."/>
            <person name="Keim P."/>
            <person name="Wagner D."/>
        </authorList>
    </citation>
    <scope>NUCLEOTIDE SEQUENCE [LARGE SCALE GENOMIC DNA]</scope>
    <source>
        <strain evidence="3 4">RF32-BP4</strain>
    </source>
</reference>